<dbReference type="InterPro" id="IPR002145">
    <property type="entry name" value="CopG"/>
</dbReference>
<evidence type="ECO:0000313" key="3">
    <source>
        <dbReference type="Proteomes" id="UP000620025"/>
    </source>
</evidence>
<dbReference type="RefSeq" id="WP_049859977.1">
    <property type="nucleotide sequence ID" value="NZ_DAMCQM010000009.1"/>
</dbReference>
<dbReference type="Proteomes" id="UP000620025">
    <property type="component" value="Unassembled WGS sequence"/>
</dbReference>
<accession>A0ABR9BXT6</accession>
<comment type="caution">
    <text evidence="2">The sequence shown here is derived from an EMBL/GenBank/DDBJ whole genome shotgun (WGS) entry which is preliminary data.</text>
</comment>
<feature type="domain" description="Ribbon-helix-helix protein CopG" evidence="1">
    <location>
        <begin position="5"/>
        <end position="38"/>
    </location>
</feature>
<dbReference type="EMBL" id="JACYWZ010000003">
    <property type="protein sequence ID" value="MBD8769680.1"/>
    <property type="molecule type" value="Genomic_DNA"/>
</dbReference>
<name>A0ABR9BXT6_9PSED</name>
<reference evidence="2 3" key="1">
    <citation type="journal article" date="2020" name="FEMS Microbiol. Ecol.">
        <title>Temporal dynamics of bacterial communities during seed development and maturation.</title>
        <authorList>
            <person name="Chesneau G."/>
            <person name="Torres-Cortes G."/>
            <person name="Briand M."/>
            <person name="Darrasse A."/>
            <person name="Preveaux A."/>
            <person name="Marais C."/>
            <person name="Jacques M.A."/>
            <person name="Shade A."/>
            <person name="Barret M."/>
        </authorList>
    </citation>
    <scope>NUCLEOTIDE SEQUENCE [LARGE SCALE GENOMIC DNA]</scope>
    <source>
        <strain evidence="2 3">CFBP13599</strain>
    </source>
</reference>
<proteinExistence type="predicted"/>
<protein>
    <submittedName>
        <fullName evidence="2">Ribbon-helix-helix protein, CopG family</fullName>
    </submittedName>
</protein>
<sequence>MPRMTLDLSTEIDDRLTEIAARRGISKADAMRRAFALLAIADEEKSKPGKFSLGIVREKDDHTLEAVGRVVGV</sequence>
<dbReference type="Pfam" id="PF01402">
    <property type="entry name" value="RHH_1"/>
    <property type="match status" value="1"/>
</dbReference>
<dbReference type="CDD" id="cd21631">
    <property type="entry name" value="RHH_CopG_NikR-like"/>
    <property type="match status" value="1"/>
</dbReference>
<evidence type="ECO:0000259" key="1">
    <source>
        <dbReference type="Pfam" id="PF01402"/>
    </source>
</evidence>
<gene>
    <name evidence="2" type="ORF">IFT38_09005</name>
</gene>
<keyword evidence="3" id="KW-1185">Reference proteome</keyword>
<evidence type="ECO:0000313" key="2">
    <source>
        <dbReference type="EMBL" id="MBD8769680.1"/>
    </source>
</evidence>
<organism evidence="2 3">
    <name type="scientific">Pseudomonas coleopterorum</name>
    <dbReference type="NCBI Taxonomy" id="1605838"/>
    <lineage>
        <taxon>Bacteria</taxon>
        <taxon>Pseudomonadati</taxon>
        <taxon>Pseudomonadota</taxon>
        <taxon>Gammaproteobacteria</taxon>
        <taxon>Pseudomonadales</taxon>
        <taxon>Pseudomonadaceae</taxon>
        <taxon>Pseudomonas</taxon>
    </lineage>
</organism>